<keyword evidence="3" id="KW-1185">Reference proteome</keyword>
<dbReference type="InterPro" id="IPR039422">
    <property type="entry name" value="MarR/SlyA-like"/>
</dbReference>
<evidence type="ECO:0000313" key="3">
    <source>
        <dbReference type="Proteomes" id="UP000722125"/>
    </source>
</evidence>
<comment type="caution">
    <text evidence="2">The sequence shown here is derived from an EMBL/GenBank/DDBJ whole genome shotgun (WGS) entry which is preliminary data.</text>
</comment>
<protein>
    <submittedName>
        <fullName evidence="2">MarR family transcriptional regulator</fullName>
    </submittedName>
</protein>
<dbReference type="InterPro" id="IPR036388">
    <property type="entry name" value="WH-like_DNA-bd_sf"/>
</dbReference>
<dbReference type="SUPFAM" id="SSF46785">
    <property type="entry name" value="Winged helix' DNA-binding domain"/>
    <property type="match status" value="1"/>
</dbReference>
<name>A0ABS5TYI7_9CELL</name>
<evidence type="ECO:0000313" key="2">
    <source>
        <dbReference type="EMBL" id="MBT0994198.1"/>
    </source>
</evidence>
<dbReference type="Proteomes" id="UP000722125">
    <property type="component" value="Unassembled WGS sequence"/>
</dbReference>
<accession>A0ABS5TYI7</accession>
<evidence type="ECO:0000259" key="1">
    <source>
        <dbReference type="PROSITE" id="PS50995"/>
    </source>
</evidence>
<dbReference type="InterPro" id="IPR036390">
    <property type="entry name" value="WH_DNA-bd_sf"/>
</dbReference>
<dbReference type="PANTHER" id="PTHR33164:SF94">
    <property type="entry name" value="TRANSCRIPTIONAL REGULATORY PROTEIN-RELATED"/>
    <property type="match status" value="1"/>
</dbReference>
<reference evidence="2 3" key="1">
    <citation type="submission" date="2021-05" db="EMBL/GenBank/DDBJ databases">
        <title>Description of Cellulomonas sp. DKR-3 sp. nov.</title>
        <authorList>
            <person name="Dahal R.H."/>
            <person name="Chaudhary D.K."/>
        </authorList>
    </citation>
    <scope>NUCLEOTIDE SEQUENCE [LARGE SCALE GENOMIC DNA]</scope>
    <source>
        <strain evidence="2 3">DKR-3</strain>
    </source>
</reference>
<dbReference type="SMART" id="SM00347">
    <property type="entry name" value="HTH_MARR"/>
    <property type="match status" value="1"/>
</dbReference>
<sequence length="153" mass="16407">MEPVGGDPLGDRLTVTLHHLVDVLDEYADGLLSREYGVSLSQYLFLAVLCDLDSPDITTLARCLRVSKAAVSKRVGSFVDAGWVRTSDDPGHGRRVVLHPTAAGTRLVATAGERLEAEFTAKFARVTHVDLAALHTDLKVVLATLQDSTAARG</sequence>
<dbReference type="PANTHER" id="PTHR33164">
    <property type="entry name" value="TRANSCRIPTIONAL REGULATOR, MARR FAMILY"/>
    <property type="match status" value="1"/>
</dbReference>
<feature type="domain" description="HTH marR-type" evidence="1">
    <location>
        <begin position="10"/>
        <end position="143"/>
    </location>
</feature>
<dbReference type="PROSITE" id="PS50995">
    <property type="entry name" value="HTH_MARR_2"/>
    <property type="match status" value="1"/>
</dbReference>
<dbReference type="EMBL" id="JAHBOH010000001">
    <property type="protein sequence ID" value="MBT0994198.1"/>
    <property type="molecule type" value="Genomic_DNA"/>
</dbReference>
<dbReference type="Gene3D" id="1.10.10.10">
    <property type="entry name" value="Winged helix-like DNA-binding domain superfamily/Winged helix DNA-binding domain"/>
    <property type="match status" value="1"/>
</dbReference>
<proteinExistence type="predicted"/>
<dbReference type="Pfam" id="PF12802">
    <property type="entry name" value="MarR_2"/>
    <property type="match status" value="1"/>
</dbReference>
<organism evidence="2 3">
    <name type="scientific">Cellulomonas fulva</name>
    <dbReference type="NCBI Taxonomy" id="2835530"/>
    <lineage>
        <taxon>Bacteria</taxon>
        <taxon>Bacillati</taxon>
        <taxon>Actinomycetota</taxon>
        <taxon>Actinomycetes</taxon>
        <taxon>Micrococcales</taxon>
        <taxon>Cellulomonadaceae</taxon>
        <taxon>Cellulomonas</taxon>
    </lineage>
</organism>
<gene>
    <name evidence="2" type="ORF">KIN34_07855</name>
</gene>
<dbReference type="InterPro" id="IPR000835">
    <property type="entry name" value="HTH_MarR-typ"/>
</dbReference>